<proteinExistence type="predicted"/>
<reference evidence="1 2" key="1">
    <citation type="journal article" date="2024" name="Plant Biotechnol. J.">
        <title>Genome and CRISPR/Cas9 system of a widespread forest tree (Populus alba) in the world.</title>
        <authorList>
            <person name="Liu Y.J."/>
            <person name="Jiang P.F."/>
            <person name="Han X.M."/>
            <person name="Li X.Y."/>
            <person name="Wang H.M."/>
            <person name="Wang Y.J."/>
            <person name="Wang X.X."/>
            <person name="Zeng Q.Y."/>
        </authorList>
    </citation>
    <scope>NUCLEOTIDE SEQUENCE [LARGE SCALE GENOMIC DNA]</scope>
    <source>
        <strain evidence="2">cv. PAL-ZL1</strain>
    </source>
</reference>
<organism evidence="1 2">
    <name type="scientific">Populus alba</name>
    <name type="common">White poplar</name>
    <dbReference type="NCBI Taxonomy" id="43335"/>
    <lineage>
        <taxon>Eukaryota</taxon>
        <taxon>Viridiplantae</taxon>
        <taxon>Streptophyta</taxon>
        <taxon>Embryophyta</taxon>
        <taxon>Tracheophyta</taxon>
        <taxon>Spermatophyta</taxon>
        <taxon>Magnoliopsida</taxon>
        <taxon>eudicotyledons</taxon>
        <taxon>Gunneridae</taxon>
        <taxon>Pentapetalae</taxon>
        <taxon>rosids</taxon>
        <taxon>fabids</taxon>
        <taxon>Malpighiales</taxon>
        <taxon>Salicaceae</taxon>
        <taxon>Saliceae</taxon>
        <taxon>Populus</taxon>
    </lineage>
</organism>
<evidence type="ECO:0000313" key="2">
    <source>
        <dbReference type="Proteomes" id="UP000309997"/>
    </source>
</evidence>
<sequence length="235" mass="26915">MIDKQSKINESSNASNSYLQSLFFAHKTIPYFKVCSFYFSGTQNFVDFHQAVNWLASQRSIKPIGPMIPSFYLDKQLEDDKEYEIAWGLKRSACCFLWAVRESERKKLPSNFVEESSKKSLLVTWSPQLEVLAHKSVVGCFMTHCGWNSTLEALSLGVPMVAMPEWTDQPTNAKCIAEVWHVGVRVKENEKGIVTKEEVEGCIREVMEGERGNEMRRNSEKWMKLAKTAVEKIIC</sequence>
<dbReference type="EMBL" id="RCHU02000003">
    <property type="protein sequence ID" value="KAL3598071.1"/>
    <property type="molecule type" value="Genomic_DNA"/>
</dbReference>
<name>A0ACC4CKM3_POPAL</name>
<protein>
    <submittedName>
        <fullName evidence="1">Uncharacterized protein</fullName>
    </submittedName>
</protein>
<comment type="caution">
    <text evidence="1">The sequence shown here is derived from an EMBL/GenBank/DDBJ whole genome shotgun (WGS) entry which is preliminary data.</text>
</comment>
<accession>A0ACC4CKM3</accession>
<dbReference type="Proteomes" id="UP000309997">
    <property type="component" value="Unassembled WGS sequence"/>
</dbReference>
<evidence type="ECO:0000313" key="1">
    <source>
        <dbReference type="EMBL" id="KAL3598071.1"/>
    </source>
</evidence>
<keyword evidence="2" id="KW-1185">Reference proteome</keyword>
<gene>
    <name evidence="1" type="ORF">D5086_005989</name>
</gene>